<dbReference type="Pfam" id="PF02082">
    <property type="entry name" value="Rrf2"/>
    <property type="match status" value="1"/>
</dbReference>
<sequence length="148" mass="17125">MEISAQGRYALRALVDLAVNANDSALPLREISERQNISERYLEQIFARLKKANLIKSVRGAHGGYLLTRPPEEITVKDIMQVIEGRLAPEAEPEKHSQEELYQQMAQELWTKMESNLFQLLESITLADLKQRTLELKKENNEGYMYYI</sequence>
<dbReference type="GO" id="GO:0005829">
    <property type="term" value="C:cytosol"/>
    <property type="evidence" value="ECO:0007669"/>
    <property type="project" value="TreeGrafter"/>
</dbReference>
<comment type="caution">
    <text evidence="2">The sequence shown here is derived from an EMBL/GenBank/DDBJ whole genome shotgun (WGS) entry which is preliminary data.</text>
</comment>
<evidence type="ECO:0000313" key="2">
    <source>
        <dbReference type="EMBL" id="TDO94227.1"/>
    </source>
</evidence>
<reference evidence="2 3" key="1">
    <citation type="submission" date="2019-03" db="EMBL/GenBank/DDBJ databases">
        <title>Subsurface microbial communities from deep shales in Ohio and West Virginia, USA.</title>
        <authorList>
            <person name="Wrighton K."/>
        </authorList>
    </citation>
    <scope>NUCLEOTIDE SEQUENCE [LARGE SCALE GENOMIC DNA]</scope>
    <source>
        <strain evidence="2 3">MA284_T2</strain>
    </source>
</reference>
<name>A0A4R6LZ98_9FIRM</name>
<dbReference type="Gene3D" id="1.10.10.10">
    <property type="entry name" value="Winged helix-like DNA-binding domain superfamily/Winged helix DNA-binding domain"/>
    <property type="match status" value="1"/>
</dbReference>
<dbReference type="GO" id="GO:0003677">
    <property type="term" value="F:DNA binding"/>
    <property type="evidence" value="ECO:0007669"/>
    <property type="project" value="UniProtKB-KW"/>
</dbReference>
<dbReference type="PANTHER" id="PTHR33221">
    <property type="entry name" value="WINGED HELIX-TURN-HELIX TRANSCRIPTIONAL REGULATOR, RRF2 FAMILY"/>
    <property type="match status" value="1"/>
</dbReference>
<dbReference type="RefSeq" id="WP_133514336.1">
    <property type="nucleotide sequence ID" value="NZ_SNWX01000004.1"/>
</dbReference>
<accession>A0A4R6LZ98</accession>
<keyword evidence="1" id="KW-0238">DNA-binding</keyword>
<dbReference type="InterPro" id="IPR000944">
    <property type="entry name" value="Tscrpt_reg_Rrf2"/>
</dbReference>
<evidence type="ECO:0000313" key="3">
    <source>
        <dbReference type="Proteomes" id="UP000295064"/>
    </source>
</evidence>
<gene>
    <name evidence="2" type="ORF">DFR79_104193</name>
</gene>
<dbReference type="Proteomes" id="UP000295064">
    <property type="component" value="Unassembled WGS sequence"/>
</dbReference>
<dbReference type="PROSITE" id="PS51197">
    <property type="entry name" value="HTH_RRF2_2"/>
    <property type="match status" value="1"/>
</dbReference>
<dbReference type="InterPro" id="IPR036390">
    <property type="entry name" value="WH_DNA-bd_sf"/>
</dbReference>
<dbReference type="SUPFAM" id="SSF46785">
    <property type="entry name" value="Winged helix' DNA-binding domain"/>
    <property type="match status" value="1"/>
</dbReference>
<proteinExistence type="predicted"/>
<protein>
    <submittedName>
        <fullName evidence="2">BadM/Rrf2 family transcriptional regulator</fullName>
    </submittedName>
</protein>
<dbReference type="InterPro" id="IPR036388">
    <property type="entry name" value="WH-like_DNA-bd_sf"/>
</dbReference>
<organism evidence="2 3">
    <name type="scientific">Halanaerobium saccharolyticum</name>
    <dbReference type="NCBI Taxonomy" id="43595"/>
    <lineage>
        <taxon>Bacteria</taxon>
        <taxon>Bacillati</taxon>
        <taxon>Bacillota</taxon>
        <taxon>Clostridia</taxon>
        <taxon>Halanaerobiales</taxon>
        <taxon>Halanaerobiaceae</taxon>
        <taxon>Halanaerobium</taxon>
    </lineage>
</organism>
<dbReference type="AlphaFoldDB" id="A0A4R6LZ98"/>
<dbReference type="EMBL" id="SNWX01000004">
    <property type="protein sequence ID" value="TDO94227.1"/>
    <property type="molecule type" value="Genomic_DNA"/>
</dbReference>
<dbReference type="NCBIfam" id="TIGR00738">
    <property type="entry name" value="rrf2_super"/>
    <property type="match status" value="1"/>
</dbReference>
<dbReference type="GO" id="GO:0003700">
    <property type="term" value="F:DNA-binding transcription factor activity"/>
    <property type="evidence" value="ECO:0007669"/>
    <property type="project" value="TreeGrafter"/>
</dbReference>
<evidence type="ECO:0000256" key="1">
    <source>
        <dbReference type="ARBA" id="ARBA00023125"/>
    </source>
</evidence>
<dbReference type="PANTHER" id="PTHR33221:SF5">
    <property type="entry name" value="HTH-TYPE TRANSCRIPTIONAL REGULATOR ISCR"/>
    <property type="match status" value="1"/>
</dbReference>
<dbReference type="OrthoDB" id="9808360at2"/>